<reference evidence="2 3" key="1">
    <citation type="journal article" date="2019" name="Sci. Rep.">
        <title>Nanopore sequencing improves the draft genome of the human pathogenic amoeba Naegleria fowleri.</title>
        <authorList>
            <person name="Liechti N."/>
            <person name="Schurch N."/>
            <person name="Bruggmann R."/>
            <person name="Wittwer M."/>
        </authorList>
    </citation>
    <scope>NUCLEOTIDE SEQUENCE [LARGE SCALE GENOMIC DNA]</scope>
    <source>
        <strain evidence="2 3">ATCC 30894</strain>
    </source>
</reference>
<evidence type="ECO:0000313" key="2">
    <source>
        <dbReference type="EMBL" id="KAF0975843.1"/>
    </source>
</evidence>
<sequence>MLNEKSSSKLLRKKSSSRLPMYGSSKSNLKSQSNIEHTVAEKVDIDFGSDITDEELYQKLKTIIKGENAEELLMQKKICERIATSMNEKYSPEYIEEWKQINLFHYKKIHQLGSDVKENMTDLSTYIYDVMAFKDILIEYQQVLPYKLLQDFILLTSRLYRNQSDLFWNLSEFMTYVFSPDHGVCKQAKDISQKDINYDFFSMRQLIYQYMEVKKELEISNTQLEDLRKHAESST</sequence>
<dbReference type="GeneID" id="68112388"/>
<dbReference type="EMBL" id="VFQX01000043">
    <property type="protein sequence ID" value="KAF0975843.1"/>
    <property type="molecule type" value="Genomic_DNA"/>
</dbReference>
<dbReference type="RefSeq" id="XP_044560556.1">
    <property type="nucleotide sequence ID" value="XM_044708666.1"/>
</dbReference>
<evidence type="ECO:0000313" key="3">
    <source>
        <dbReference type="Proteomes" id="UP000444721"/>
    </source>
</evidence>
<accession>A0A6A5BD67</accession>
<proteinExistence type="predicted"/>
<comment type="caution">
    <text evidence="2">The sequence shown here is derived from an EMBL/GenBank/DDBJ whole genome shotgun (WGS) entry which is preliminary data.</text>
</comment>
<dbReference type="OrthoDB" id="10434032at2759"/>
<gene>
    <name evidence="2" type="ORF">FDP41_005170</name>
</gene>
<name>A0A6A5BD67_NAEFO</name>
<dbReference type="AlphaFoldDB" id="A0A6A5BD67"/>
<protein>
    <submittedName>
        <fullName evidence="2">Uncharacterized protein</fullName>
    </submittedName>
</protein>
<dbReference type="Proteomes" id="UP000444721">
    <property type="component" value="Unassembled WGS sequence"/>
</dbReference>
<keyword evidence="3" id="KW-1185">Reference proteome</keyword>
<dbReference type="VEuPathDB" id="AmoebaDB:FDP41_005170"/>
<dbReference type="VEuPathDB" id="AmoebaDB:NfTy_052150"/>
<evidence type="ECO:0000256" key="1">
    <source>
        <dbReference type="SAM" id="MobiDB-lite"/>
    </source>
</evidence>
<feature type="region of interest" description="Disordered" evidence="1">
    <location>
        <begin position="1"/>
        <end position="30"/>
    </location>
</feature>
<organism evidence="2 3">
    <name type="scientific">Naegleria fowleri</name>
    <name type="common">Brain eating amoeba</name>
    <dbReference type="NCBI Taxonomy" id="5763"/>
    <lineage>
        <taxon>Eukaryota</taxon>
        <taxon>Discoba</taxon>
        <taxon>Heterolobosea</taxon>
        <taxon>Tetramitia</taxon>
        <taxon>Eutetramitia</taxon>
        <taxon>Vahlkampfiidae</taxon>
        <taxon>Naegleria</taxon>
    </lineage>
</organism>